<accession>A0ABN0VY59</accession>
<dbReference type="PROSITE" id="PS01081">
    <property type="entry name" value="HTH_TETR_1"/>
    <property type="match status" value="1"/>
</dbReference>
<dbReference type="Gene3D" id="1.10.357.10">
    <property type="entry name" value="Tetracycline Repressor, domain 2"/>
    <property type="match status" value="1"/>
</dbReference>
<dbReference type="Pfam" id="PF00440">
    <property type="entry name" value="TetR_N"/>
    <property type="match status" value="1"/>
</dbReference>
<reference evidence="6 7" key="1">
    <citation type="journal article" date="2019" name="Int. J. Syst. Evol. Microbiol.">
        <title>The Global Catalogue of Microorganisms (GCM) 10K type strain sequencing project: providing services to taxonomists for standard genome sequencing and annotation.</title>
        <authorList>
            <consortium name="The Broad Institute Genomics Platform"/>
            <consortium name="The Broad Institute Genome Sequencing Center for Infectious Disease"/>
            <person name="Wu L."/>
            <person name="Ma J."/>
        </authorList>
    </citation>
    <scope>NUCLEOTIDE SEQUENCE [LARGE SCALE GENOMIC DNA]</scope>
    <source>
        <strain evidence="6 7">JCM 3146</strain>
    </source>
</reference>
<dbReference type="InterPro" id="IPR011075">
    <property type="entry name" value="TetR_C"/>
</dbReference>
<dbReference type="SUPFAM" id="SSF48498">
    <property type="entry name" value="Tetracyclin repressor-like, C-terminal domain"/>
    <property type="match status" value="1"/>
</dbReference>
<sequence>MVADAPKKPRGRPRDPLIEKAILRAARRRLAVDGYSRMTIGDVAADAGVTRPTVYRRWENKHDLVVDALDHAFRALQEAAPPIDLERLTAREAVTEAVRRLDLREPDRAGIMLVGHVMAEAEHNPELLEMVRTHAVLPRRRLLLDTLQSLQERGDLRPGLDLDTVADMCIGSYYAAFIRGGEDEGLPTRVVDTLWPAISAWPGESSRDRAAS</sequence>
<keyword evidence="3" id="KW-0804">Transcription</keyword>
<organism evidence="6 7">
    <name type="scientific">Actinoallomurus spadix</name>
    <dbReference type="NCBI Taxonomy" id="79912"/>
    <lineage>
        <taxon>Bacteria</taxon>
        <taxon>Bacillati</taxon>
        <taxon>Actinomycetota</taxon>
        <taxon>Actinomycetes</taxon>
        <taxon>Streptosporangiales</taxon>
        <taxon>Thermomonosporaceae</taxon>
        <taxon>Actinoallomurus</taxon>
    </lineage>
</organism>
<dbReference type="InterPro" id="IPR050109">
    <property type="entry name" value="HTH-type_TetR-like_transc_reg"/>
</dbReference>
<dbReference type="SUPFAM" id="SSF46689">
    <property type="entry name" value="Homeodomain-like"/>
    <property type="match status" value="1"/>
</dbReference>
<proteinExistence type="predicted"/>
<dbReference type="PROSITE" id="PS50977">
    <property type="entry name" value="HTH_TETR_2"/>
    <property type="match status" value="1"/>
</dbReference>
<dbReference type="PANTHER" id="PTHR30055">
    <property type="entry name" value="HTH-TYPE TRANSCRIPTIONAL REGULATOR RUTR"/>
    <property type="match status" value="1"/>
</dbReference>
<evidence type="ECO:0000256" key="4">
    <source>
        <dbReference type="PROSITE-ProRule" id="PRU00335"/>
    </source>
</evidence>
<dbReference type="InterPro" id="IPR036271">
    <property type="entry name" value="Tet_transcr_reg_TetR-rel_C_sf"/>
</dbReference>
<protein>
    <submittedName>
        <fullName evidence="6">TetR/AcrR family transcriptional regulator</fullName>
    </submittedName>
</protein>
<feature type="DNA-binding region" description="H-T-H motif" evidence="4">
    <location>
        <begin position="39"/>
        <end position="58"/>
    </location>
</feature>
<gene>
    <name evidence="6" type="ORF">GCM10010151_07400</name>
</gene>
<evidence type="ECO:0000256" key="2">
    <source>
        <dbReference type="ARBA" id="ARBA00023125"/>
    </source>
</evidence>
<dbReference type="InterPro" id="IPR009057">
    <property type="entry name" value="Homeodomain-like_sf"/>
</dbReference>
<evidence type="ECO:0000256" key="1">
    <source>
        <dbReference type="ARBA" id="ARBA00023015"/>
    </source>
</evidence>
<evidence type="ECO:0000313" key="7">
    <source>
        <dbReference type="Proteomes" id="UP001501822"/>
    </source>
</evidence>
<comment type="caution">
    <text evidence="6">The sequence shown here is derived from an EMBL/GenBank/DDBJ whole genome shotgun (WGS) entry which is preliminary data.</text>
</comment>
<feature type="domain" description="HTH tetR-type" evidence="5">
    <location>
        <begin position="16"/>
        <end position="76"/>
    </location>
</feature>
<dbReference type="Pfam" id="PF16859">
    <property type="entry name" value="TetR_C_11"/>
    <property type="match status" value="1"/>
</dbReference>
<keyword evidence="7" id="KW-1185">Reference proteome</keyword>
<keyword evidence="2 4" id="KW-0238">DNA-binding</keyword>
<dbReference type="Gene3D" id="1.10.10.60">
    <property type="entry name" value="Homeodomain-like"/>
    <property type="match status" value="1"/>
</dbReference>
<evidence type="ECO:0000256" key="3">
    <source>
        <dbReference type="ARBA" id="ARBA00023163"/>
    </source>
</evidence>
<dbReference type="EMBL" id="BAAABM010000007">
    <property type="protein sequence ID" value="GAA0320233.1"/>
    <property type="molecule type" value="Genomic_DNA"/>
</dbReference>
<evidence type="ECO:0000313" key="6">
    <source>
        <dbReference type="EMBL" id="GAA0320233.1"/>
    </source>
</evidence>
<name>A0ABN0VY59_9ACTN</name>
<dbReference type="PANTHER" id="PTHR30055:SF148">
    <property type="entry name" value="TETR-FAMILY TRANSCRIPTIONAL REGULATOR"/>
    <property type="match status" value="1"/>
</dbReference>
<keyword evidence="1" id="KW-0805">Transcription regulation</keyword>
<dbReference type="PRINTS" id="PR00455">
    <property type="entry name" value="HTHTETR"/>
</dbReference>
<evidence type="ECO:0000259" key="5">
    <source>
        <dbReference type="PROSITE" id="PS50977"/>
    </source>
</evidence>
<dbReference type="InterPro" id="IPR023772">
    <property type="entry name" value="DNA-bd_HTH_TetR-type_CS"/>
</dbReference>
<dbReference type="InterPro" id="IPR001647">
    <property type="entry name" value="HTH_TetR"/>
</dbReference>
<dbReference type="Proteomes" id="UP001501822">
    <property type="component" value="Unassembled WGS sequence"/>
</dbReference>